<dbReference type="InterPro" id="IPR004951">
    <property type="entry name" value="DUF268_CAE_spp"/>
</dbReference>
<dbReference type="EMBL" id="PFEA01000007">
    <property type="protein sequence ID" value="PJE60058.1"/>
    <property type="molecule type" value="Genomic_DNA"/>
</dbReference>
<evidence type="ECO:0000313" key="1">
    <source>
        <dbReference type="EMBL" id="PJE60058.1"/>
    </source>
</evidence>
<organism evidence="1 2">
    <name type="scientific">Candidatus Portnoybacteria bacterium CG10_big_fil_rev_8_21_14_0_10_44_7</name>
    <dbReference type="NCBI Taxonomy" id="1974816"/>
    <lineage>
        <taxon>Bacteria</taxon>
        <taxon>Candidatus Portnoyibacteriota</taxon>
    </lineage>
</organism>
<gene>
    <name evidence="1" type="ORF">COU85_00310</name>
</gene>
<name>A0A2M8KJH7_9BACT</name>
<dbReference type="Proteomes" id="UP000231086">
    <property type="component" value="Unassembled WGS sequence"/>
</dbReference>
<dbReference type="InterPro" id="IPR029063">
    <property type="entry name" value="SAM-dependent_MTases_sf"/>
</dbReference>
<dbReference type="Pfam" id="PF03269">
    <property type="entry name" value="DUF268"/>
    <property type="match status" value="1"/>
</dbReference>
<evidence type="ECO:0000313" key="2">
    <source>
        <dbReference type="Proteomes" id="UP000231086"/>
    </source>
</evidence>
<dbReference type="AlphaFoldDB" id="A0A2M8KJH7"/>
<dbReference type="Gene3D" id="3.40.50.150">
    <property type="entry name" value="Vaccinia Virus protein VP39"/>
    <property type="match status" value="1"/>
</dbReference>
<accession>A0A2M8KJH7</accession>
<evidence type="ECO:0008006" key="3">
    <source>
        <dbReference type="Google" id="ProtNLM"/>
    </source>
</evidence>
<comment type="caution">
    <text evidence="1">The sequence shown here is derived from an EMBL/GenBank/DDBJ whole genome shotgun (WGS) entry which is preliminary data.</text>
</comment>
<protein>
    <recommendedName>
        <fullName evidence="3">DUF268 domain-containing protein</fullName>
    </recommendedName>
</protein>
<reference evidence="2" key="1">
    <citation type="submission" date="2017-09" db="EMBL/GenBank/DDBJ databases">
        <title>Depth-based differentiation of microbial function through sediment-hosted aquifers and enrichment of novel symbionts in the deep terrestrial subsurface.</title>
        <authorList>
            <person name="Probst A.J."/>
            <person name="Ladd B."/>
            <person name="Jarett J.K."/>
            <person name="Geller-Mcgrath D.E."/>
            <person name="Sieber C.M.K."/>
            <person name="Emerson J.B."/>
            <person name="Anantharaman K."/>
            <person name="Thomas B.C."/>
            <person name="Malmstrom R."/>
            <person name="Stieglmeier M."/>
            <person name="Klingl A."/>
            <person name="Woyke T."/>
            <person name="Ryan C.M."/>
            <person name="Banfield J.F."/>
        </authorList>
    </citation>
    <scope>NUCLEOTIDE SEQUENCE [LARGE SCALE GENOMIC DNA]</scope>
</reference>
<dbReference type="SUPFAM" id="SSF53335">
    <property type="entry name" value="S-adenosyl-L-methionine-dependent methyltransferases"/>
    <property type="match status" value="1"/>
</dbReference>
<sequence>MLNKVIRKIWRTFKILITGVFWYSGDLLKYRRLLKSSGQSLKLRLFPQIFDKSPGSHTFDKHYVYMDRWAFKHLLKVQPAEHVDVGSSIRFLSMATTMTKVKFVDIRPIKADFENLECVEGNILKMPFSDSSVKSLSCLHVAEHIGLGRYGDPLDAEGTKNACRELERVLATGGGLYFALPIGKQAVYFNAHRVHSPKTILGYFKNLRLREFCAVGDDGHFYPSAKPEEFANSAYACGMFRFTKL</sequence>
<proteinExistence type="predicted"/>